<accession>A0A1G5I616</accession>
<reference evidence="1 2" key="1">
    <citation type="submission" date="2016-10" db="EMBL/GenBank/DDBJ databases">
        <authorList>
            <person name="de Groot N.N."/>
        </authorList>
    </citation>
    <scope>NUCLEOTIDE SEQUENCE [LARGE SCALE GENOMIC DNA]</scope>
    <source>
        <strain evidence="1 2">CGMCC 1.7031</strain>
    </source>
</reference>
<dbReference type="Proteomes" id="UP000199354">
    <property type="component" value="Unassembled WGS sequence"/>
</dbReference>
<keyword evidence="1" id="KW-0449">Lipoprotein</keyword>
<evidence type="ECO:0000313" key="1">
    <source>
        <dbReference type="EMBL" id="SCY71150.1"/>
    </source>
</evidence>
<sequence length="343" mass="40244">MYICKLSDYSALIALKPLANLPHLMKKIFTLLAFVFFAFGCDKKSKVEQAVEEIPVSVQVERFDKAFFEAKPQDLPKLKAEYPLFFPKGNDDKVWTDKMQNPQWRELYQEVQKKFGNFEKETEGIDALFKHIKYYFPATKVPKVVTVIAEMDYQNKVIYADSVMIVSLELYLGKDHRFYQFPDYLKQNFEPEQILPDIASAFSVGKIAPPQENTLLSYMVYAGKELYLKDMLLPDYTDAQKIGYKPEQIKWCEENQADMWRFFIDNTLLYDTDQKLLPRFINPAPFSKFYLEIDNESPGQVGAWLGWQIVRAYMRNNEVSLEQMLQTDSKTLFEQSKYKPKKP</sequence>
<dbReference type="STRING" id="490189.SAMN02927903_02104"/>
<gene>
    <name evidence="1" type="ORF">SAMN02927903_02104</name>
</gene>
<dbReference type="AlphaFoldDB" id="A0A1G5I616"/>
<protein>
    <submittedName>
        <fullName evidence="1">Gliding motility-associated lipoprotein GldB</fullName>
    </submittedName>
</protein>
<organism evidence="1 2">
    <name type="scientific">Flavobacterium caeni</name>
    <dbReference type="NCBI Taxonomy" id="490189"/>
    <lineage>
        <taxon>Bacteria</taxon>
        <taxon>Pseudomonadati</taxon>
        <taxon>Bacteroidota</taxon>
        <taxon>Flavobacteriia</taxon>
        <taxon>Flavobacteriales</taxon>
        <taxon>Flavobacteriaceae</taxon>
        <taxon>Flavobacterium</taxon>
    </lineage>
</organism>
<evidence type="ECO:0000313" key="2">
    <source>
        <dbReference type="Proteomes" id="UP000199354"/>
    </source>
</evidence>
<name>A0A1G5I616_9FLAO</name>
<dbReference type="InterPro" id="IPR019853">
    <property type="entry name" value="GldB-like"/>
</dbReference>
<dbReference type="NCBIfam" id="TIGR03514">
    <property type="entry name" value="GldB_lipo"/>
    <property type="match status" value="1"/>
</dbReference>
<dbReference type="Pfam" id="PF25594">
    <property type="entry name" value="GldB_lipo"/>
    <property type="match status" value="1"/>
</dbReference>
<dbReference type="EMBL" id="FMVF01000009">
    <property type="protein sequence ID" value="SCY71150.1"/>
    <property type="molecule type" value="Genomic_DNA"/>
</dbReference>
<keyword evidence="2" id="KW-1185">Reference proteome</keyword>
<proteinExistence type="predicted"/>